<sequence length="177" mass="18683">MIIGTGIDLVDIPRFERSVARTPRLLERLFTAAEQQLHLRSLAARYAAKEALIKALGGSDGVHWTEIEIASEPSGKPYFVLTGSTSDVVSERGIRTLHLSLSHDAGLAIAQVIAEGPDAAGSAGQDAGNAASAVPARDHIEPDAAETPSSRRDPAAASSPRTGVDGEPWRRAEEDPE</sequence>
<comment type="catalytic activity">
    <reaction evidence="8">
        <text>apo-[ACP] + CoA = holo-[ACP] + adenosine 3',5'-bisphosphate + H(+)</text>
        <dbReference type="Rhea" id="RHEA:12068"/>
        <dbReference type="Rhea" id="RHEA-COMP:9685"/>
        <dbReference type="Rhea" id="RHEA-COMP:9690"/>
        <dbReference type="ChEBI" id="CHEBI:15378"/>
        <dbReference type="ChEBI" id="CHEBI:29999"/>
        <dbReference type="ChEBI" id="CHEBI:57287"/>
        <dbReference type="ChEBI" id="CHEBI:58343"/>
        <dbReference type="ChEBI" id="CHEBI:64479"/>
        <dbReference type="EC" id="2.7.8.7"/>
    </reaction>
</comment>
<dbReference type="AlphaFoldDB" id="A0A371NXV5"/>
<feature type="binding site" evidence="8">
    <location>
        <position position="8"/>
    </location>
    <ligand>
        <name>Mg(2+)</name>
        <dbReference type="ChEBI" id="CHEBI:18420"/>
    </ligand>
</feature>
<keyword evidence="6 8" id="KW-0443">Lipid metabolism</keyword>
<evidence type="ECO:0000256" key="4">
    <source>
        <dbReference type="ARBA" id="ARBA00022832"/>
    </source>
</evidence>
<dbReference type="InterPro" id="IPR002582">
    <property type="entry name" value="ACPS"/>
</dbReference>
<dbReference type="GO" id="GO:0005737">
    <property type="term" value="C:cytoplasm"/>
    <property type="evidence" value="ECO:0007669"/>
    <property type="project" value="UniProtKB-SubCell"/>
</dbReference>
<dbReference type="NCBIfam" id="TIGR00516">
    <property type="entry name" value="acpS"/>
    <property type="match status" value="1"/>
</dbReference>
<dbReference type="GO" id="GO:0008897">
    <property type="term" value="F:holo-[acyl-carrier-protein] synthase activity"/>
    <property type="evidence" value="ECO:0007669"/>
    <property type="project" value="UniProtKB-UniRule"/>
</dbReference>
<dbReference type="OrthoDB" id="517356at2"/>
<dbReference type="Pfam" id="PF01648">
    <property type="entry name" value="ACPS"/>
    <property type="match status" value="1"/>
</dbReference>
<dbReference type="GO" id="GO:0006633">
    <property type="term" value="P:fatty acid biosynthetic process"/>
    <property type="evidence" value="ECO:0007669"/>
    <property type="project" value="UniProtKB-UniRule"/>
</dbReference>
<feature type="domain" description="4'-phosphopantetheinyl transferase" evidence="10">
    <location>
        <begin position="5"/>
        <end position="87"/>
    </location>
</feature>
<dbReference type="InterPro" id="IPR037143">
    <property type="entry name" value="4-PPantetheinyl_Trfase_dom_sf"/>
</dbReference>
<comment type="caution">
    <text evidence="11">The sequence shown here is derived from an EMBL/GenBank/DDBJ whole genome shotgun (WGS) entry which is preliminary data.</text>
</comment>
<evidence type="ECO:0000256" key="5">
    <source>
        <dbReference type="ARBA" id="ARBA00022842"/>
    </source>
</evidence>
<dbReference type="InterPro" id="IPR008278">
    <property type="entry name" value="4-PPantetheinyl_Trfase_dom"/>
</dbReference>
<dbReference type="HAMAP" id="MF_00101">
    <property type="entry name" value="AcpS"/>
    <property type="match status" value="1"/>
</dbReference>
<comment type="function">
    <text evidence="8">Transfers the 4'-phosphopantetheine moiety from coenzyme A to a Ser of acyl-carrier-protein.</text>
</comment>
<comment type="similarity">
    <text evidence="8">Belongs to the P-Pant transferase superfamily. AcpS family.</text>
</comment>
<accession>A0A371NXV5</accession>
<evidence type="ECO:0000256" key="7">
    <source>
        <dbReference type="ARBA" id="ARBA00023160"/>
    </source>
</evidence>
<dbReference type="NCBIfam" id="NF000832">
    <property type="entry name" value="PRK00070.3-2"/>
    <property type="match status" value="1"/>
</dbReference>
<evidence type="ECO:0000256" key="1">
    <source>
        <dbReference type="ARBA" id="ARBA00022516"/>
    </source>
</evidence>
<dbReference type="EC" id="2.7.8.7" evidence="8"/>
<proteinExistence type="inferred from homology"/>
<feature type="region of interest" description="Disordered" evidence="9">
    <location>
        <begin position="118"/>
        <end position="177"/>
    </location>
</feature>
<dbReference type="EMBL" id="QUAB01000013">
    <property type="protein sequence ID" value="REJ08008.1"/>
    <property type="molecule type" value="Genomic_DNA"/>
</dbReference>
<dbReference type="GO" id="GO:0000287">
    <property type="term" value="F:magnesium ion binding"/>
    <property type="evidence" value="ECO:0007669"/>
    <property type="project" value="UniProtKB-UniRule"/>
</dbReference>
<evidence type="ECO:0000256" key="3">
    <source>
        <dbReference type="ARBA" id="ARBA00022723"/>
    </source>
</evidence>
<evidence type="ECO:0000259" key="10">
    <source>
        <dbReference type="Pfam" id="PF01648"/>
    </source>
</evidence>
<keyword evidence="8" id="KW-0963">Cytoplasm</keyword>
<gene>
    <name evidence="8" type="primary">acpS</name>
    <name evidence="11" type="ORF">DY023_01720</name>
</gene>
<keyword evidence="12" id="KW-1185">Reference proteome</keyword>
<keyword evidence="3 8" id="KW-0479">Metal-binding</keyword>
<protein>
    <recommendedName>
        <fullName evidence="8">Holo-[acyl-carrier-protein] synthase</fullName>
        <shortName evidence="8">Holo-ACP synthase</shortName>
        <ecNumber evidence="8">2.7.8.7</ecNumber>
    </recommendedName>
    <alternativeName>
        <fullName evidence="8">4'-phosphopantetheinyl transferase AcpS</fullName>
    </alternativeName>
</protein>
<evidence type="ECO:0000256" key="6">
    <source>
        <dbReference type="ARBA" id="ARBA00023098"/>
    </source>
</evidence>
<dbReference type="SUPFAM" id="SSF56214">
    <property type="entry name" value="4'-phosphopantetheinyl transferase"/>
    <property type="match status" value="1"/>
</dbReference>
<feature type="compositionally biased region" description="Basic and acidic residues" evidence="9">
    <location>
        <begin position="167"/>
        <end position="177"/>
    </location>
</feature>
<comment type="cofactor">
    <cofactor evidence="8">
        <name>Mg(2+)</name>
        <dbReference type="ChEBI" id="CHEBI:18420"/>
    </cofactor>
</comment>
<dbReference type="NCBIfam" id="TIGR00556">
    <property type="entry name" value="pantethn_trn"/>
    <property type="match status" value="1"/>
</dbReference>
<keyword evidence="7 8" id="KW-0275">Fatty acid biosynthesis</keyword>
<organism evidence="11 12">
    <name type="scientific">Microbacterium bovistercoris</name>
    <dbReference type="NCBI Taxonomy" id="2293570"/>
    <lineage>
        <taxon>Bacteria</taxon>
        <taxon>Bacillati</taxon>
        <taxon>Actinomycetota</taxon>
        <taxon>Actinomycetes</taxon>
        <taxon>Micrococcales</taxon>
        <taxon>Microbacteriaceae</taxon>
        <taxon>Microbacterium</taxon>
    </lineage>
</organism>
<evidence type="ECO:0000313" key="12">
    <source>
        <dbReference type="Proteomes" id="UP000262172"/>
    </source>
</evidence>
<dbReference type="Gene3D" id="3.90.470.20">
    <property type="entry name" value="4'-phosphopantetheinyl transferase domain"/>
    <property type="match status" value="1"/>
</dbReference>
<dbReference type="InterPro" id="IPR004568">
    <property type="entry name" value="Ppantetheine-prot_Trfase_dom"/>
</dbReference>
<keyword evidence="2 8" id="KW-0808">Transferase</keyword>
<name>A0A371NXV5_9MICO</name>
<reference evidence="11 12" key="1">
    <citation type="submission" date="2018-08" db="EMBL/GenBank/DDBJ databases">
        <title>Isolation, diversity and antifungal activity of Actinobacteria from cow dung.</title>
        <authorList>
            <person name="Ling L."/>
        </authorList>
    </citation>
    <scope>NUCLEOTIDE SEQUENCE [LARGE SCALE GENOMIC DNA]</scope>
    <source>
        <strain evidence="11 12">NEAU-LLE</strain>
    </source>
</reference>
<evidence type="ECO:0000313" key="11">
    <source>
        <dbReference type="EMBL" id="REJ08008.1"/>
    </source>
</evidence>
<evidence type="ECO:0000256" key="9">
    <source>
        <dbReference type="SAM" id="MobiDB-lite"/>
    </source>
</evidence>
<evidence type="ECO:0000256" key="2">
    <source>
        <dbReference type="ARBA" id="ARBA00022679"/>
    </source>
</evidence>
<dbReference type="Proteomes" id="UP000262172">
    <property type="component" value="Unassembled WGS sequence"/>
</dbReference>
<evidence type="ECO:0000256" key="8">
    <source>
        <dbReference type="HAMAP-Rule" id="MF_00101"/>
    </source>
</evidence>
<keyword evidence="1 8" id="KW-0444">Lipid biosynthesis</keyword>
<comment type="subcellular location">
    <subcellularLocation>
        <location evidence="8">Cytoplasm</location>
    </subcellularLocation>
</comment>
<keyword evidence="5 8" id="KW-0460">Magnesium</keyword>
<keyword evidence="4 8" id="KW-0276">Fatty acid metabolism</keyword>
<feature type="binding site" evidence="8">
    <location>
        <position position="50"/>
    </location>
    <ligand>
        <name>Mg(2+)</name>
        <dbReference type="ChEBI" id="CHEBI:18420"/>
    </ligand>
</feature>